<dbReference type="PANTHER" id="PTHR13693">
    <property type="entry name" value="CLASS II AMINOTRANSFERASE/8-AMINO-7-OXONONANOATE SYNTHASE"/>
    <property type="match status" value="1"/>
</dbReference>
<accession>A0A1H2T3R1</accession>
<evidence type="ECO:0000256" key="6">
    <source>
        <dbReference type="ARBA" id="ARBA00022756"/>
    </source>
</evidence>
<evidence type="ECO:0000313" key="13">
    <source>
        <dbReference type="Proteomes" id="UP000198816"/>
    </source>
</evidence>
<dbReference type="OrthoDB" id="9807157at2"/>
<sequence>MTTDLDQVLDEALEQQRAAGLYRRRRVQDRPQQPEAIVDGRPMLSFCSNDYLGLANHPEVIAALQRGAERWGVGSGAAHLVNGHSAAHHALEEELADFTGRPRALLFSTGYMANLGIISALSGRGDTVWQDRLNHASLLDGALLARAALRRYPHADTAELDRLIGDRDTRMIASDGVFSMDGDLAPLPALVLIARRADAWLLVDDAHGLGVLGREGRGTLDHFGLDADQVPILMGTLGKAFGTFGAFVAGSDALIETLIQRARSYIYTTATPPALAEATRTSLALARREDWRREHLQALIARFRTGANQLGLPLSESPTPIQPLIAGSSHQALAWAAELEARGILVGAIRPPTVPEGSARLRVCLSAAHTESMVDYLLDALAALQPAAPSDETGDRKP</sequence>
<comment type="cofactor">
    <cofactor evidence="1 9 10">
        <name>pyridoxal 5'-phosphate</name>
        <dbReference type="ChEBI" id="CHEBI:597326"/>
    </cofactor>
</comment>
<dbReference type="STRING" id="1058.SAMN05421783_103278"/>
<dbReference type="EMBL" id="FNNZ01000003">
    <property type="protein sequence ID" value="SDW38437.1"/>
    <property type="molecule type" value="Genomic_DNA"/>
</dbReference>
<dbReference type="AlphaFoldDB" id="A0A1H2T3R1"/>
<dbReference type="InterPro" id="IPR001917">
    <property type="entry name" value="Aminotrans_II_pyridoxalP_BS"/>
</dbReference>
<keyword evidence="13" id="KW-1185">Reference proteome</keyword>
<dbReference type="EC" id="2.3.1.47" evidence="9"/>
<dbReference type="InterPro" id="IPR004723">
    <property type="entry name" value="AONS_Archaea/Proteobacteria"/>
</dbReference>
<dbReference type="InterPro" id="IPR015421">
    <property type="entry name" value="PyrdxlP-dep_Trfase_major"/>
</dbReference>
<proteinExistence type="inferred from homology"/>
<feature type="binding site" evidence="9">
    <location>
        <position position="207"/>
    </location>
    <ligand>
        <name>pyridoxal 5'-phosphate</name>
        <dbReference type="ChEBI" id="CHEBI:597326"/>
    </ligand>
</feature>
<dbReference type="RefSeq" id="WP_093028880.1">
    <property type="nucleotide sequence ID" value="NZ_FNNZ01000003.1"/>
</dbReference>
<dbReference type="InterPro" id="IPR015424">
    <property type="entry name" value="PyrdxlP-dep_Trfase"/>
</dbReference>
<evidence type="ECO:0000259" key="11">
    <source>
        <dbReference type="Pfam" id="PF00155"/>
    </source>
</evidence>
<keyword evidence="6 9" id="KW-0093">Biotin biosynthesis</keyword>
<evidence type="ECO:0000256" key="5">
    <source>
        <dbReference type="ARBA" id="ARBA00022679"/>
    </source>
</evidence>
<feature type="domain" description="Aminotransferase class I/classII large" evidence="11">
    <location>
        <begin position="42"/>
        <end position="381"/>
    </location>
</feature>
<dbReference type="InterPro" id="IPR022834">
    <property type="entry name" value="AONS_Proteobacteria"/>
</dbReference>
<feature type="binding site" evidence="9">
    <location>
        <position position="179"/>
    </location>
    <ligand>
        <name>pyridoxal 5'-phosphate</name>
        <dbReference type="ChEBI" id="CHEBI:597326"/>
    </ligand>
</feature>
<dbReference type="InterPro" id="IPR015422">
    <property type="entry name" value="PyrdxlP-dep_Trfase_small"/>
</dbReference>
<dbReference type="Proteomes" id="UP000198816">
    <property type="component" value="Unassembled WGS sequence"/>
</dbReference>
<organism evidence="12 13">
    <name type="scientific">Thiocapsa roseopersicina</name>
    <dbReference type="NCBI Taxonomy" id="1058"/>
    <lineage>
        <taxon>Bacteria</taxon>
        <taxon>Pseudomonadati</taxon>
        <taxon>Pseudomonadota</taxon>
        <taxon>Gammaproteobacteria</taxon>
        <taxon>Chromatiales</taxon>
        <taxon>Chromatiaceae</taxon>
        <taxon>Thiocapsa</taxon>
    </lineage>
</organism>
<evidence type="ECO:0000256" key="10">
    <source>
        <dbReference type="PIRSR" id="PIRSR604723-51"/>
    </source>
</evidence>
<evidence type="ECO:0000256" key="3">
    <source>
        <dbReference type="ARBA" id="ARBA00010008"/>
    </source>
</evidence>
<feature type="binding site" evidence="9">
    <location>
        <position position="135"/>
    </location>
    <ligand>
        <name>substrate</name>
    </ligand>
</feature>
<keyword evidence="7 9" id="KW-0663">Pyridoxal phosphate</keyword>
<feature type="binding site" evidence="9">
    <location>
        <begin position="110"/>
        <end position="111"/>
    </location>
    <ligand>
        <name>pyridoxal 5'-phosphate</name>
        <dbReference type="ChEBI" id="CHEBI:597326"/>
    </ligand>
</feature>
<evidence type="ECO:0000256" key="8">
    <source>
        <dbReference type="ARBA" id="ARBA00047715"/>
    </source>
</evidence>
<dbReference type="GO" id="GO:0008710">
    <property type="term" value="F:8-amino-7-oxononanoate synthase activity"/>
    <property type="evidence" value="ECO:0007669"/>
    <property type="project" value="UniProtKB-UniRule"/>
</dbReference>
<comment type="pathway">
    <text evidence="2 9">Cofactor biosynthesis; biotin biosynthesis.</text>
</comment>
<dbReference type="InterPro" id="IPR004839">
    <property type="entry name" value="Aminotransferase_I/II_large"/>
</dbReference>
<dbReference type="GO" id="GO:0009102">
    <property type="term" value="P:biotin biosynthetic process"/>
    <property type="evidence" value="ECO:0007669"/>
    <property type="project" value="UniProtKB-UniRule"/>
</dbReference>
<comment type="catalytic activity">
    <reaction evidence="8 9">
        <text>6-carboxyhexanoyl-[ACP] + L-alanine + H(+) = (8S)-8-amino-7-oxononanoate + holo-[ACP] + CO2</text>
        <dbReference type="Rhea" id="RHEA:42288"/>
        <dbReference type="Rhea" id="RHEA-COMP:9685"/>
        <dbReference type="Rhea" id="RHEA-COMP:9955"/>
        <dbReference type="ChEBI" id="CHEBI:15378"/>
        <dbReference type="ChEBI" id="CHEBI:16526"/>
        <dbReference type="ChEBI" id="CHEBI:57972"/>
        <dbReference type="ChEBI" id="CHEBI:64479"/>
        <dbReference type="ChEBI" id="CHEBI:78846"/>
        <dbReference type="ChEBI" id="CHEBI:149468"/>
        <dbReference type="EC" id="2.3.1.47"/>
    </reaction>
</comment>
<gene>
    <name evidence="9" type="primary">bioF</name>
    <name evidence="12" type="ORF">SAMN05421783_103278</name>
</gene>
<dbReference type="InterPro" id="IPR050087">
    <property type="entry name" value="AON_synthase_class-II"/>
</dbReference>
<dbReference type="HAMAP" id="MF_01693">
    <property type="entry name" value="BioF_aminotrans_2"/>
    <property type="match status" value="1"/>
</dbReference>
<evidence type="ECO:0000256" key="4">
    <source>
        <dbReference type="ARBA" id="ARBA00011738"/>
    </source>
</evidence>
<name>A0A1H2T3R1_THIRO</name>
<protein>
    <recommendedName>
        <fullName evidence="9">8-amino-7-oxononanoate synthase</fullName>
        <shortName evidence="9">AONS</shortName>
        <ecNumber evidence="9">2.3.1.47</ecNumber>
    </recommendedName>
    <alternativeName>
        <fullName evidence="9">7-keto-8-amino-pelargonic acid synthase</fullName>
        <shortName evidence="9">7-KAP synthase</shortName>
        <shortName evidence="9">KAPA synthase</shortName>
    </alternativeName>
    <alternativeName>
        <fullName evidence="9">8-amino-7-ketopelargonate synthase</fullName>
    </alternativeName>
</protein>
<feature type="binding site" evidence="9">
    <location>
        <position position="236"/>
    </location>
    <ligand>
        <name>pyridoxal 5'-phosphate</name>
        <dbReference type="ChEBI" id="CHEBI:597326"/>
    </ligand>
</feature>
<comment type="subunit">
    <text evidence="4 9">Homodimer.</text>
</comment>
<dbReference type="GO" id="GO:0030170">
    <property type="term" value="F:pyridoxal phosphate binding"/>
    <property type="evidence" value="ECO:0007669"/>
    <property type="project" value="UniProtKB-UniRule"/>
</dbReference>
<reference evidence="13" key="1">
    <citation type="submission" date="2016-10" db="EMBL/GenBank/DDBJ databases">
        <authorList>
            <person name="Varghese N."/>
            <person name="Submissions S."/>
        </authorList>
    </citation>
    <scope>NUCLEOTIDE SEQUENCE [LARGE SCALE GENOMIC DNA]</scope>
    <source>
        <strain evidence="13">DSM 217</strain>
    </source>
</reference>
<feature type="binding site" evidence="9">
    <location>
        <position position="23"/>
    </location>
    <ligand>
        <name>substrate</name>
    </ligand>
</feature>
<evidence type="ECO:0000256" key="9">
    <source>
        <dbReference type="HAMAP-Rule" id="MF_01693"/>
    </source>
</evidence>
<dbReference type="UniPathway" id="UPA00078"/>
<dbReference type="Pfam" id="PF00155">
    <property type="entry name" value="Aminotran_1_2"/>
    <property type="match status" value="1"/>
</dbReference>
<dbReference type="CDD" id="cd06454">
    <property type="entry name" value="KBL_like"/>
    <property type="match status" value="1"/>
</dbReference>
<feature type="binding site" evidence="9">
    <location>
        <position position="353"/>
    </location>
    <ligand>
        <name>substrate</name>
    </ligand>
</feature>
<comment type="similarity">
    <text evidence="3 9">Belongs to the class-II pyridoxal-phosphate-dependent aminotransferase family. BioF subfamily.</text>
</comment>
<dbReference type="Gene3D" id="3.90.1150.10">
    <property type="entry name" value="Aspartate Aminotransferase, domain 1"/>
    <property type="match status" value="1"/>
</dbReference>
<dbReference type="NCBIfam" id="TIGR00858">
    <property type="entry name" value="bioF"/>
    <property type="match status" value="1"/>
</dbReference>
<evidence type="ECO:0000256" key="1">
    <source>
        <dbReference type="ARBA" id="ARBA00001933"/>
    </source>
</evidence>
<dbReference type="PANTHER" id="PTHR13693:SF100">
    <property type="entry name" value="8-AMINO-7-OXONONANOATE SYNTHASE"/>
    <property type="match status" value="1"/>
</dbReference>
<evidence type="ECO:0000256" key="7">
    <source>
        <dbReference type="ARBA" id="ARBA00022898"/>
    </source>
</evidence>
<dbReference type="Gene3D" id="3.40.640.10">
    <property type="entry name" value="Type I PLP-dependent aspartate aminotransferase-like (Major domain)"/>
    <property type="match status" value="1"/>
</dbReference>
<evidence type="ECO:0000313" key="12">
    <source>
        <dbReference type="EMBL" id="SDW38437.1"/>
    </source>
</evidence>
<evidence type="ECO:0000256" key="2">
    <source>
        <dbReference type="ARBA" id="ARBA00004746"/>
    </source>
</evidence>
<dbReference type="SUPFAM" id="SSF53383">
    <property type="entry name" value="PLP-dependent transferases"/>
    <property type="match status" value="1"/>
</dbReference>
<dbReference type="PROSITE" id="PS00599">
    <property type="entry name" value="AA_TRANSFER_CLASS_2"/>
    <property type="match status" value="1"/>
</dbReference>
<feature type="modified residue" description="N6-(pyridoxal phosphate)lysine" evidence="9 10">
    <location>
        <position position="239"/>
    </location>
</feature>
<comment type="function">
    <text evidence="9">Catalyzes the decarboxylative condensation of pimeloyl-[acyl-carrier protein] and L-alanine to produce 8-amino-7-oxononanoate (AON), [acyl-carrier protein], and carbon dioxide.</text>
</comment>
<keyword evidence="5 9" id="KW-0808">Transferase</keyword>